<comment type="subcellular location">
    <subcellularLocation>
        <location evidence="1">Cell membrane</location>
        <topology evidence="1">Multi-pass membrane protein</topology>
    </subcellularLocation>
</comment>
<dbReference type="InterPro" id="IPR005524">
    <property type="entry name" value="DUF318"/>
</dbReference>
<feature type="transmembrane region" description="Helical" evidence="8">
    <location>
        <begin position="100"/>
        <end position="126"/>
    </location>
</feature>
<dbReference type="PANTHER" id="PTHR34184">
    <property type="entry name" value="UPF0718 PROTEIN YCGR"/>
    <property type="match status" value="1"/>
</dbReference>
<feature type="transmembrane region" description="Helical" evidence="8">
    <location>
        <begin position="294"/>
        <end position="315"/>
    </location>
</feature>
<keyword evidence="3" id="KW-1003">Cell membrane</keyword>
<dbReference type="AlphaFoldDB" id="A0A6B1D2V4"/>
<comment type="similarity">
    <text evidence="2">Belongs to the UPF0718 family.</text>
</comment>
<evidence type="ECO:0000256" key="6">
    <source>
        <dbReference type="ARBA" id="ARBA00023136"/>
    </source>
</evidence>
<evidence type="ECO:0000313" key="9">
    <source>
        <dbReference type="EMBL" id="MYC93792.1"/>
    </source>
</evidence>
<dbReference type="EMBL" id="VXMH01000014">
    <property type="protein sequence ID" value="MYC93792.1"/>
    <property type="molecule type" value="Genomic_DNA"/>
</dbReference>
<evidence type="ECO:0000256" key="4">
    <source>
        <dbReference type="ARBA" id="ARBA00022692"/>
    </source>
</evidence>
<proteinExistence type="inferred from homology"/>
<keyword evidence="6 8" id="KW-0472">Membrane</keyword>
<sequence>MDQTSPLPQAATERAENRWFGRPRWGIAAFLVFALLVVLASSINTPQARFFAAERFQTFVTIFLSLFIEAAPFLIAGSIVSGFIAVYVNEGMVERYIPNHPLLAALAGSGLGFIFPVCECGVVPVTRRLYGKGLPLPVGIAFLLAAPVINPVVIFSTYAAFGWGPVLWGRVVFSMLVAFSVGLIFHLARPREILLPETLAVSSGRDDSGVHDHSHDHSHHHGGSRPGVWQALIMAGDDFLDMGRYLIAGAMLAAAMQTIVPQSTLLTIGQGPIFSVFVMMALAYILSVCSTVDAFIALAFSNAFTTGSLFGFLVFGPMVDIKSSLLFMGVFRRRTVLYLILLPLALVAVIGVFWNVQVGV</sequence>
<evidence type="ECO:0000256" key="3">
    <source>
        <dbReference type="ARBA" id="ARBA00022475"/>
    </source>
</evidence>
<feature type="transmembrane region" description="Helical" evidence="8">
    <location>
        <begin position="25"/>
        <end position="44"/>
    </location>
</feature>
<evidence type="ECO:0000256" key="1">
    <source>
        <dbReference type="ARBA" id="ARBA00004651"/>
    </source>
</evidence>
<gene>
    <name evidence="9" type="ORF">F4X14_02380</name>
</gene>
<feature type="transmembrane region" description="Helical" evidence="8">
    <location>
        <begin position="56"/>
        <end position="88"/>
    </location>
</feature>
<evidence type="ECO:0000256" key="7">
    <source>
        <dbReference type="SAM" id="MobiDB-lite"/>
    </source>
</evidence>
<dbReference type="PANTHER" id="PTHR34184:SF4">
    <property type="entry name" value="UPF0718 PROTEIN YCGR"/>
    <property type="match status" value="1"/>
</dbReference>
<feature type="transmembrane region" description="Helical" evidence="8">
    <location>
        <begin position="167"/>
        <end position="188"/>
    </location>
</feature>
<dbReference type="Pfam" id="PF03773">
    <property type="entry name" value="ArsP_1"/>
    <property type="match status" value="1"/>
</dbReference>
<evidence type="ECO:0000256" key="5">
    <source>
        <dbReference type="ARBA" id="ARBA00022989"/>
    </source>
</evidence>
<dbReference type="InterPro" id="IPR052923">
    <property type="entry name" value="UPF0718"/>
</dbReference>
<feature type="region of interest" description="Disordered" evidence="7">
    <location>
        <begin position="205"/>
        <end position="225"/>
    </location>
</feature>
<feature type="compositionally biased region" description="Basic and acidic residues" evidence="7">
    <location>
        <begin position="205"/>
        <end position="215"/>
    </location>
</feature>
<accession>A0A6B1D2V4</accession>
<keyword evidence="5 8" id="KW-1133">Transmembrane helix</keyword>
<dbReference type="GO" id="GO:0005886">
    <property type="term" value="C:plasma membrane"/>
    <property type="evidence" value="ECO:0007669"/>
    <property type="project" value="UniProtKB-SubCell"/>
</dbReference>
<evidence type="ECO:0000256" key="2">
    <source>
        <dbReference type="ARBA" id="ARBA00006386"/>
    </source>
</evidence>
<feature type="transmembrane region" description="Helical" evidence="8">
    <location>
        <begin position="265"/>
        <end position="288"/>
    </location>
</feature>
<name>A0A6B1D2V4_9CHLR</name>
<reference evidence="9" key="1">
    <citation type="submission" date="2019-09" db="EMBL/GenBank/DDBJ databases">
        <title>Characterisation of the sponge microbiome using genome-centric metagenomics.</title>
        <authorList>
            <person name="Engelberts J.P."/>
            <person name="Robbins S.J."/>
            <person name="De Goeij J.M."/>
            <person name="Aranda M."/>
            <person name="Bell S.C."/>
            <person name="Webster N.S."/>
        </authorList>
    </citation>
    <scope>NUCLEOTIDE SEQUENCE</scope>
    <source>
        <strain evidence="9">SB0661_bin_32</strain>
    </source>
</reference>
<feature type="transmembrane region" description="Helical" evidence="8">
    <location>
        <begin position="336"/>
        <end position="356"/>
    </location>
</feature>
<comment type="caution">
    <text evidence="9">The sequence shown here is derived from an EMBL/GenBank/DDBJ whole genome shotgun (WGS) entry which is preliminary data.</text>
</comment>
<protein>
    <submittedName>
        <fullName evidence="9">Permease</fullName>
    </submittedName>
</protein>
<organism evidence="9">
    <name type="scientific">Caldilineaceae bacterium SB0661_bin_32</name>
    <dbReference type="NCBI Taxonomy" id="2605255"/>
    <lineage>
        <taxon>Bacteria</taxon>
        <taxon>Bacillati</taxon>
        <taxon>Chloroflexota</taxon>
        <taxon>Caldilineae</taxon>
        <taxon>Caldilineales</taxon>
        <taxon>Caldilineaceae</taxon>
    </lineage>
</organism>
<feature type="transmembrane region" description="Helical" evidence="8">
    <location>
        <begin position="138"/>
        <end position="161"/>
    </location>
</feature>
<keyword evidence="4 8" id="KW-0812">Transmembrane</keyword>
<evidence type="ECO:0000256" key="8">
    <source>
        <dbReference type="SAM" id="Phobius"/>
    </source>
</evidence>